<dbReference type="NCBIfam" id="TIGR00946">
    <property type="entry name" value="2a69"/>
    <property type="match status" value="1"/>
</dbReference>
<dbReference type="GO" id="GO:0010329">
    <property type="term" value="F:auxin efflux transmembrane transporter activity"/>
    <property type="evidence" value="ECO:0007669"/>
    <property type="project" value="TreeGrafter"/>
</dbReference>
<dbReference type="Proteomes" id="UP000583929">
    <property type="component" value="Unassembled WGS sequence"/>
</dbReference>
<feature type="region of interest" description="Disordered" evidence="13">
    <location>
        <begin position="171"/>
        <end position="191"/>
    </location>
</feature>
<name>A0A7J6DZ85_CANSA</name>
<evidence type="ECO:0000256" key="6">
    <source>
        <dbReference type="ARBA" id="ARBA00022692"/>
    </source>
</evidence>
<comment type="similarity">
    <text evidence="3">Belongs to the eukaryotic mitochondrial porin (TC 1.B.8.1) family.</text>
</comment>
<gene>
    <name evidence="14" type="ORF">G4B88_029076</name>
</gene>
<dbReference type="GO" id="GO:0046930">
    <property type="term" value="C:pore complex"/>
    <property type="evidence" value="ECO:0007669"/>
    <property type="project" value="UniProtKB-KW"/>
</dbReference>
<proteinExistence type="inferred from homology"/>
<keyword evidence="6 12" id="KW-0812">Transmembrane</keyword>
<feature type="transmembrane region" description="Helical" evidence="12">
    <location>
        <begin position="279"/>
        <end position="302"/>
    </location>
</feature>
<evidence type="ECO:0000256" key="9">
    <source>
        <dbReference type="ARBA" id="ARBA00023114"/>
    </source>
</evidence>
<feature type="transmembrane region" description="Helical" evidence="12">
    <location>
        <begin position="132"/>
        <end position="152"/>
    </location>
</feature>
<dbReference type="EMBL" id="JAATIQ010000579">
    <property type="protein sequence ID" value="KAF4350910.1"/>
    <property type="molecule type" value="Genomic_DNA"/>
</dbReference>
<evidence type="ECO:0000256" key="12">
    <source>
        <dbReference type="RuleBase" id="RU362108"/>
    </source>
</evidence>
<evidence type="ECO:0000256" key="13">
    <source>
        <dbReference type="SAM" id="MobiDB-lite"/>
    </source>
</evidence>
<keyword evidence="5" id="KW-1134">Transmembrane beta strand</keyword>
<dbReference type="InterPro" id="IPR027246">
    <property type="entry name" value="Porin_Euk/Tom40"/>
</dbReference>
<protein>
    <recommendedName>
        <fullName evidence="12">Auxin efflux carrier component</fullName>
    </recommendedName>
</protein>
<dbReference type="InterPro" id="IPR051107">
    <property type="entry name" value="Auxin_Efflux_Carrier"/>
</dbReference>
<keyword evidence="4 12" id="KW-0813">Transport</keyword>
<dbReference type="GO" id="GO:0005783">
    <property type="term" value="C:endoplasmic reticulum"/>
    <property type="evidence" value="ECO:0007669"/>
    <property type="project" value="TreeGrafter"/>
</dbReference>
<feature type="transmembrane region" description="Helical" evidence="12">
    <location>
        <begin position="71"/>
        <end position="90"/>
    </location>
</feature>
<sequence length="651" mass="70502">MISLVDVYHVVTATVPLYVAMILAYVSVRWWKLFTPEQCSGINKFVAKFSIPLLSFQILSENNPYKMNLKLILSDFVQKLLAFLVLTVVTRVRSKGGLNFIITGLSVSILPNTLILGIPLLKAMYGDEAAKMLAQIVALQSLIWYNLLLFMYEFNAAKSAASVSPSLEATEELENPQELQQPKEEVEDGISRTSTVPLKIKTGVILLTVGKKLMENPNTHATAIGLVWACIKYKWKVDLPEIAGQSIKILADGGLGMAMFSLGLFMASRPSIIACGTRMAIISMGFKFIGGPFLMAAASLAIGLRHTQLRVAIVQAALPQGIVPFVFAKEYNVHPDILSTGAKPKIWLSELIPFLLPLPFLFSANSIFISFLSANMGKGPGLYTDIGKKARDLLYKDYQTDQKFTLTTYSPTGVAITSSGTKKGELFLADVNTQLKNKNITTDIKVDTNSNLIATVTVDEACPGLKTILSFRVPDQRSGKVELQYLHEYAGISTSVGLTANPIVNFSGVIGTNAVALGTDVSFDSKTGNFTKFNGGLSFTNADLLASLTVNDKGDTLSASYYHIVNPFTSTAVGAEATHSFSSNENTFTVGAQHALDPLTSVKARVNNLGKASALIQHEWRPKSFFTISGDVDTKAIEKSAKVGLALVLKP</sequence>
<keyword evidence="9" id="KW-0626">Porin</keyword>
<evidence type="ECO:0000256" key="2">
    <source>
        <dbReference type="ARBA" id="ARBA00009177"/>
    </source>
</evidence>
<dbReference type="PANTHER" id="PTHR31752">
    <property type="entry name" value="AUXIN EFFLUX CARRIER COMPONENT 1B-RELATED"/>
    <property type="match status" value="1"/>
</dbReference>
<feature type="transmembrane region" description="Helical" evidence="12">
    <location>
        <begin position="97"/>
        <end position="120"/>
    </location>
</feature>
<dbReference type="InterPro" id="IPR001925">
    <property type="entry name" value="Porin_Euk"/>
</dbReference>
<dbReference type="FunFam" id="2.40.160.10:FF:000003">
    <property type="entry name" value="Outer mitochondrial membrane protein porin"/>
    <property type="match status" value="1"/>
</dbReference>
<dbReference type="Gene3D" id="2.40.160.10">
    <property type="entry name" value="Porin"/>
    <property type="match status" value="1"/>
</dbReference>
<dbReference type="Pfam" id="PF01459">
    <property type="entry name" value="Porin_3"/>
    <property type="match status" value="1"/>
</dbReference>
<dbReference type="CDD" id="cd07306">
    <property type="entry name" value="Porin3_VDAC"/>
    <property type="match status" value="1"/>
</dbReference>
<dbReference type="InterPro" id="IPR014024">
    <property type="entry name" value="Auxin_eff_plant"/>
</dbReference>
<keyword evidence="8" id="KW-0406">Ion transport</keyword>
<evidence type="ECO:0000256" key="10">
    <source>
        <dbReference type="ARBA" id="ARBA00023136"/>
    </source>
</evidence>
<dbReference type="InterPro" id="IPR004776">
    <property type="entry name" value="Mem_transp_PIN-like"/>
</dbReference>
<dbReference type="PROSITE" id="PS00558">
    <property type="entry name" value="EUKARYOTIC_PORIN"/>
    <property type="match status" value="1"/>
</dbReference>
<comment type="caution">
    <text evidence="12">Lacks conserved residue(s) required for the propagation of feature annotation.</text>
</comment>
<evidence type="ECO:0000256" key="5">
    <source>
        <dbReference type="ARBA" id="ARBA00022452"/>
    </source>
</evidence>
<organism evidence="14 15">
    <name type="scientific">Cannabis sativa</name>
    <name type="common">Hemp</name>
    <name type="synonym">Marijuana</name>
    <dbReference type="NCBI Taxonomy" id="3483"/>
    <lineage>
        <taxon>Eukaryota</taxon>
        <taxon>Viridiplantae</taxon>
        <taxon>Streptophyta</taxon>
        <taxon>Embryophyta</taxon>
        <taxon>Tracheophyta</taxon>
        <taxon>Spermatophyta</taxon>
        <taxon>Magnoliopsida</taxon>
        <taxon>eudicotyledons</taxon>
        <taxon>Gunneridae</taxon>
        <taxon>Pentapetalae</taxon>
        <taxon>rosids</taxon>
        <taxon>fabids</taxon>
        <taxon>Rosales</taxon>
        <taxon>Cannabaceae</taxon>
        <taxon>Cannabis</taxon>
    </lineage>
</organism>
<dbReference type="GO" id="GO:0005741">
    <property type="term" value="C:mitochondrial outer membrane"/>
    <property type="evidence" value="ECO:0007669"/>
    <property type="project" value="InterPro"/>
</dbReference>
<comment type="subcellular location">
    <subcellularLocation>
        <location evidence="1 12">Membrane</location>
        <topology evidence="1 12">Multi-pass membrane protein</topology>
    </subcellularLocation>
</comment>
<evidence type="ECO:0000256" key="8">
    <source>
        <dbReference type="ARBA" id="ARBA00023065"/>
    </source>
</evidence>
<dbReference type="GO" id="GO:0009926">
    <property type="term" value="P:auxin polar transport"/>
    <property type="evidence" value="ECO:0007669"/>
    <property type="project" value="TreeGrafter"/>
</dbReference>
<keyword evidence="10 12" id="KW-0472">Membrane</keyword>
<dbReference type="GO" id="GO:0015288">
    <property type="term" value="F:porin activity"/>
    <property type="evidence" value="ECO:0007669"/>
    <property type="project" value="UniProtKB-KW"/>
</dbReference>
<dbReference type="GO" id="GO:0005886">
    <property type="term" value="C:plasma membrane"/>
    <property type="evidence" value="ECO:0007669"/>
    <property type="project" value="TreeGrafter"/>
</dbReference>
<evidence type="ECO:0000256" key="1">
    <source>
        <dbReference type="ARBA" id="ARBA00004141"/>
    </source>
</evidence>
<accession>A0A7J6DZ85</accession>
<dbReference type="InterPro" id="IPR023614">
    <property type="entry name" value="Porin_dom_sf"/>
</dbReference>
<dbReference type="Pfam" id="PF03547">
    <property type="entry name" value="Mem_trans"/>
    <property type="match status" value="1"/>
</dbReference>
<keyword evidence="15" id="KW-1185">Reference proteome</keyword>
<dbReference type="AlphaFoldDB" id="A0A7J6DZ85"/>
<evidence type="ECO:0000256" key="11">
    <source>
        <dbReference type="ARBA" id="ARBA00023294"/>
    </source>
</evidence>
<dbReference type="GO" id="GO:0008308">
    <property type="term" value="F:voltage-gated monoatomic anion channel activity"/>
    <property type="evidence" value="ECO:0007669"/>
    <property type="project" value="InterPro"/>
</dbReference>
<comment type="function">
    <text evidence="12">May act as a component of the auxin efflux carrier.</text>
</comment>
<comment type="similarity">
    <text evidence="2 12">Belongs to the auxin efflux carrier (TC 2.A.69.1) family.</text>
</comment>
<keyword evidence="11 12" id="KW-0927">Auxin signaling pathway</keyword>
<evidence type="ECO:0000313" key="15">
    <source>
        <dbReference type="Proteomes" id="UP000583929"/>
    </source>
</evidence>
<keyword evidence="7 12" id="KW-1133">Transmembrane helix</keyword>
<evidence type="ECO:0000256" key="7">
    <source>
        <dbReference type="ARBA" id="ARBA00022989"/>
    </source>
</evidence>
<reference evidence="14 15" key="1">
    <citation type="journal article" date="2020" name="bioRxiv">
        <title>Sequence and annotation of 42 cannabis genomes reveals extensive copy number variation in cannabinoid synthesis and pathogen resistance genes.</title>
        <authorList>
            <person name="Mckernan K.J."/>
            <person name="Helbert Y."/>
            <person name="Kane L.T."/>
            <person name="Ebling H."/>
            <person name="Zhang L."/>
            <person name="Liu B."/>
            <person name="Eaton Z."/>
            <person name="Mclaughlin S."/>
            <person name="Kingan S."/>
            <person name="Baybayan P."/>
            <person name="Concepcion G."/>
            <person name="Jordan M."/>
            <person name="Riva A."/>
            <person name="Barbazuk W."/>
            <person name="Harkins T."/>
        </authorList>
    </citation>
    <scope>NUCLEOTIDE SEQUENCE [LARGE SCALE GENOMIC DNA]</scope>
    <source>
        <strain evidence="15">cv. Jamaican Lion 4</strain>
        <tissue evidence="14">Leaf</tissue>
    </source>
</reference>
<feature type="transmembrane region" description="Helical" evidence="12">
    <location>
        <begin position="7"/>
        <end position="28"/>
    </location>
</feature>
<dbReference type="GO" id="GO:0009734">
    <property type="term" value="P:auxin-activated signaling pathway"/>
    <property type="evidence" value="ECO:0007669"/>
    <property type="project" value="UniProtKB-UniRule"/>
</dbReference>
<dbReference type="PANTHER" id="PTHR31752:SF40">
    <property type="entry name" value="AUXIN EFFLUX CARRIER COMPONENT 8"/>
    <property type="match status" value="1"/>
</dbReference>
<comment type="caution">
    <text evidence="14">The sequence shown here is derived from an EMBL/GenBank/DDBJ whole genome shotgun (WGS) entry which is preliminary data.</text>
</comment>
<evidence type="ECO:0000256" key="3">
    <source>
        <dbReference type="ARBA" id="ARBA00009624"/>
    </source>
</evidence>
<evidence type="ECO:0000313" key="14">
    <source>
        <dbReference type="EMBL" id="KAF4350910.1"/>
    </source>
</evidence>
<evidence type="ECO:0000256" key="4">
    <source>
        <dbReference type="ARBA" id="ARBA00022448"/>
    </source>
</evidence>